<comment type="caution">
    <text evidence="6">The sequence shown here is derived from an EMBL/GenBank/DDBJ whole genome shotgun (WGS) entry which is preliminary data.</text>
</comment>
<feature type="region of interest" description="Disordered" evidence="4">
    <location>
        <begin position="631"/>
        <end position="693"/>
    </location>
</feature>
<proteinExistence type="predicted"/>
<dbReference type="GO" id="GO:0008270">
    <property type="term" value="F:zinc ion binding"/>
    <property type="evidence" value="ECO:0007669"/>
    <property type="project" value="InterPro"/>
</dbReference>
<evidence type="ECO:0000256" key="3">
    <source>
        <dbReference type="ARBA" id="ARBA00023242"/>
    </source>
</evidence>
<comment type="subcellular location">
    <subcellularLocation>
        <location evidence="1">Nucleus</location>
    </subcellularLocation>
</comment>
<sequence>MASPFIPPLDPNLNSPSSKQRRRNNALSCAECRRLKLRCSRVFPCASCVKKGCAAICPKGSLTTGKGNRFILANTEVLHDKIGVLSNRVRQLEDALAEAYAVYNSERHPLLSDELLQIKRPLERESRNEMPSPPEAETAEAIDAVGSLSISDNGRTNFYGQTANSYYLLQNEVGSEDEDDVMSPTSVELPMPNSLPWRSHAFPFASNVAGNIEDVRAMLLNSLPDANTIRRQLDIYWRHASWMYTPIEQNDFYGSIYSRVFDPDAGPDHDRIQSHRIAVVYMMLAIGALLDLDAPPHSYDASHYYQLGRAALSVDPIFEEQSIPAIQALLLMSHYMFLSDIDGPRWALMGLVVKLAHSCGLHRDSGRWNLGLEETYRRRSLFWEIYTYDSWQSLTYGRPPSFSVLHIDTQMPQESTRDESGEEDMSFQLWKYRFSSQCMSVVHDQVFGARTPNYKVLQQLDRKVRDFYTPPSLQVPGFGGPMADPEGVPVYLTLQRYIGFAIREMTLFYMHRGFFARAIEDSPDDPLGSKYAPSVLAVYNSACSFVGLIKSLFSQQPVLTERMWFLFTHVFSCAIVLGSIPIKCPKMALARSALLHLDSALRLFEDVSQNARAVKVLPVLRKQRERAIATMSELQSRKDPQSPGMTPEYEGDVKREDEELATLGGKTRLVPRKASSSTASSPTTASASPRSSPAVSNILPALYPSQLSTPPQANALALSTPAVQANQPVAWQPYDYHHNHSHHHHQYQQHSTPQPVAQAHHAHTHSQPQTSQAHNHIPIEHQAHPGPRMGYNNTQYWQHQQATEYPYNGMHGGPSTTYMPTSPGAMGFDYAASLRAESYLATVQAPPMPPPQPSRGMQVNSDYSPGTDPNMAWNDLVAQFNHV</sequence>
<dbReference type="AlphaFoldDB" id="A0AAD4L300"/>
<dbReference type="SUPFAM" id="SSF57701">
    <property type="entry name" value="Zn2/Cys6 DNA-binding domain"/>
    <property type="match status" value="1"/>
</dbReference>
<dbReference type="PROSITE" id="PS00463">
    <property type="entry name" value="ZN2_CY6_FUNGAL_1"/>
    <property type="match status" value="1"/>
</dbReference>
<reference evidence="6" key="1">
    <citation type="submission" date="2022-01" db="EMBL/GenBank/DDBJ databases">
        <title>Comparative genomics reveals a dynamic genome evolution in the ectomycorrhizal milk-cap (Lactarius) mushrooms.</title>
        <authorList>
            <consortium name="DOE Joint Genome Institute"/>
            <person name="Lebreton A."/>
            <person name="Tang N."/>
            <person name="Kuo A."/>
            <person name="LaButti K."/>
            <person name="Drula E."/>
            <person name="Barry K."/>
            <person name="Clum A."/>
            <person name="Lipzen A."/>
            <person name="Mousain D."/>
            <person name="Ng V."/>
            <person name="Wang R."/>
            <person name="Wang X."/>
            <person name="Dai Y."/>
            <person name="Henrissat B."/>
            <person name="Grigoriev I.V."/>
            <person name="Guerin-Laguette A."/>
            <person name="Yu F."/>
            <person name="Martin F.M."/>
        </authorList>
    </citation>
    <scope>NUCLEOTIDE SEQUENCE</scope>
    <source>
        <strain evidence="6">QP</strain>
    </source>
</reference>
<feature type="region of interest" description="Disordered" evidence="4">
    <location>
        <begin position="734"/>
        <end position="773"/>
    </location>
</feature>
<dbReference type="GO" id="GO:0003677">
    <property type="term" value="F:DNA binding"/>
    <property type="evidence" value="ECO:0007669"/>
    <property type="project" value="InterPro"/>
</dbReference>
<evidence type="ECO:0000313" key="7">
    <source>
        <dbReference type="Proteomes" id="UP001201163"/>
    </source>
</evidence>
<dbReference type="SMART" id="SM00066">
    <property type="entry name" value="GAL4"/>
    <property type="match status" value="1"/>
</dbReference>
<accession>A0AAD4L300</accession>
<dbReference type="PANTHER" id="PTHR31001">
    <property type="entry name" value="UNCHARACTERIZED TRANSCRIPTIONAL REGULATORY PROTEIN"/>
    <property type="match status" value="1"/>
</dbReference>
<dbReference type="InterPro" id="IPR036864">
    <property type="entry name" value="Zn2-C6_fun-type_DNA-bd_sf"/>
</dbReference>
<dbReference type="SMART" id="SM00906">
    <property type="entry name" value="Fungal_trans"/>
    <property type="match status" value="1"/>
</dbReference>
<dbReference type="PROSITE" id="PS50048">
    <property type="entry name" value="ZN2_CY6_FUNGAL_2"/>
    <property type="match status" value="1"/>
</dbReference>
<dbReference type="CDD" id="cd12148">
    <property type="entry name" value="fungal_TF_MHR"/>
    <property type="match status" value="1"/>
</dbReference>
<protein>
    <submittedName>
        <fullName evidence="6">Fungal-specific transcription factor domain-containing protein</fullName>
    </submittedName>
</protein>
<keyword evidence="7" id="KW-1185">Reference proteome</keyword>
<feature type="compositionally biased region" description="Low complexity" evidence="4">
    <location>
        <begin position="674"/>
        <end position="693"/>
    </location>
</feature>
<dbReference type="InterPro" id="IPR050613">
    <property type="entry name" value="Sec_Metabolite_Reg"/>
</dbReference>
<feature type="compositionally biased region" description="Pro residues" evidence="4">
    <location>
        <begin position="1"/>
        <end position="10"/>
    </location>
</feature>
<feature type="domain" description="Zn(2)-C6 fungal-type" evidence="5">
    <location>
        <begin position="28"/>
        <end position="57"/>
    </location>
</feature>
<dbReference type="Pfam" id="PF04082">
    <property type="entry name" value="Fungal_trans"/>
    <property type="match status" value="1"/>
</dbReference>
<dbReference type="CDD" id="cd00067">
    <property type="entry name" value="GAL4"/>
    <property type="match status" value="1"/>
</dbReference>
<dbReference type="PANTHER" id="PTHR31001:SF56">
    <property type="entry name" value="ZN(2)-C6 FUNGAL-TYPE DOMAIN-CONTAINING PROTEIN"/>
    <property type="match status" value="1"/>
</dbReference>
<evidence type="ECO:0000256" key="4">
    <source>
        <dbReference type="SAM" id="MobiDB-lite"/>
    </source>
</evidence>
<evidence type="ECO:0000313" key="6">
    <source>
        <dbReference type="EMBL" id="KAH8978073.1"/>
    </source>
</evidence>
<feature type="region of interest" description="Disordered" evidence="4">
    <location>
        <begin position="1"/>
        <end position="20"/>
    </location>
</feature>
<keyword evidence="3" id="KW-0539">Nucleus</keyword>
<evidence type="ECO:0000259" key="5">
    <source>
        <dbReference type="PROSITE" id="PS50048"/>
    </source>
</evidence>
<keyword evidence="2" id="KW-0479">Metal-binding</keyword>
<dbReference type="GO" id="GO:0006351">
    <property type="term" value="P:DNA-templated transcription"/>
    <property type="evidence" value="ECO:0007669"/>
    <property type="project" value="InterPro"/>
</dbReference>
<dbReference type="EMBL" id="JAKELL010000252">
    <property type="protein sequence ID" value="KAH8978073.1"/>
    <property type="molecule type" value="Genomic_DNA"/>
</dbReference>
<dbReference type="InterPro" id="IPR001138">
    <property type="entry name" value="Zn2Cys6_DnaBD"/>
</dbReference>
<dbReference type="Proteomes" id="UP001201163">
    <property type="component" value="Unassembled WGS sequence"/>
</dbReference>
<dbReference type="GO" id="GO:0000981">
    <property type="term" value="F:DNA-binding transcription factor activity, RNA polymerase II-specific"/>
    <property type="evidence" value="ECO:0007669"/>
    <property type="project" value="InterPro"/>
</dbReference>
<gene>
    <name evidence="6" type="ORF">EDB92DRAFT_2056245</name>
</gene>
<dbReference type="Gene3D" id="4.10.240.10">
    <property type="entry name" value="Zn(2)-C6 fungal-type DNA-binding domain"/>
    <property type="match status" value="1"/>
</dbReference>
<evidence type="ECO:0000256" key="1">
    <source>
        <dbReference type="ARBA" id="ARBA00004123"/>
    </source>
</evidence>
<evidence type="ECO:0000256" key="2">
    <source>
        <dbReference type="ARBA" id="ARBA00022723"/>
    </source>
</evidence>
<organism evidence="6 7">
    <name type="scientific">Lactarius akahatsu</name>
    <dbReference type="NCBI Taxonomy" id="416441"/>
    <lineage>
        <taxon>Eukaryota</taxon>
        <taxon>Fungi</taxon>
        <taxon>Dikarya</taxon>
        <taxon>Basidiomycota</taxon>
        <taxon>Agaricomycotina</taxon>
        <taxon>Agaricomycetes</taxon>
        <taxon>Russulales</taxon>
        <taxon>Russulaceae</taxon>
        <taxon>Lactarius</taxon>
    </lineage>
</organism>
<dbReference type="InterPro" id="IPR007219">
    <property type="entry name" value="XnlR_reg_dom"/>
</dbReference>
<dbReference type="GO" id="GO:0005634">
    <property type="term" value="C:nucleus"/>
    <property type="evidence" value="ECO:0007669"/>
    <property type="project" value="UniProtKB-SubCell"/>
</dbReference>
<name>A0AAD4L300_9AGAM</name>